<dbReference type="SUPFAM" id="SSF55469">
    <property type="entry name" value="FMN-dependent nitroreductase-like"/>
    <property type="match status" value="1"/>
</dbReference>
<accession>A0ABD6NYX9</accession>
<dbReference type="Proteomes" id="UP000092086">
    <property type="component" value="Unassembled WGS sequence"/>
</dbReference>
<protein>
    <submittedName>
        <fullName evidence="1">NAD(P)H nitroreductase</fullName>
    </submittedName>
</protein>
<dbReference type="RefSeq" id="WP_068210709.1">
    <property type="nucleotide sequence ID" value="NZ_LZIT01000181.1"/>
</dbReference>
<evidence type="ECO:0000313" key="1">
    <source>
        <dbReference type="EMBL" id="OBG36586.1"/>
    </source>
</evidence>
<feature type="non-terminal residue" evidence="1">
    <location>
        <position position="271"/>
    </location>
</feature>
<proteinExistence type="predicted"/>
<dbReference type="InterPro" id="IPR000415">
    <property type="entry name" value="Nitroreductase-like"/>
</dbReference>
<comment type="caution">
    <text evidence="1">The sequence shown here is derived from an EMBL/GenBank/DDBJ whole genome shotgun (WGS) entry which is preliminary data.</text>
</comment>
<gene>
    <name evidence="1" type="ORF">A5672_19470</name>
</gene>
<dbReference type="EMBL" id="LZIT01000181">
    <property type="protein sequence ID" value="OBG36586.1"/>
    <property type="molecule type" value="Genomic_DNA"/>
</dbReference>
<dbReference type="Gene3D" id="3.40.109.10">
    <property type="entry name" value="NADH Oxidase"/>
    <property type="match status" value="2"/>
</dbReference>
<dbReference type="AlphaFoldDB" id="A0ABD6NYX9"/>
<name>A0ABD6NYX9_9MYCO</name>
<sequence length="271" mass="30394">MTQTMVDTDVLTRAVELACRAPSLHNIQPWHWVAGNASVDLFVDPHRKVTATDRSGREAIISCGAALDHLRVAMLAAGWSAEVERFPNPNEPDHLASIEFSPVEHVTRAQRDRANAILHRRTDRLPMGEPTYWSLFEPVLRSTIDPSRVTLDVLADDVRPELARASWLTEALRRDDATYHAELEWWTSPFASTEGVPPSALLSDKESARVDVAREFPVRGHEERRPEIAVDWSKILVLSTPEDTRLDVLRCGEVMSTVLLECTMAFLATCP</sequence>
<organism evidence="1 2">
    <name type="scientific">Mycobacterium alsense</name>
    <dbReference type="NCBI Taxonomy" id="324058"/>
    <lineage>
        <taxon>Bacteria</taxon>
        <taxon>Bacillati</taxon>
        <taxon>Actinomycetota</taxon>
        <taxon>Actinomycetes</taxon>
        <taxon>Mycobacteriales</taxon>
        <taxon>Mycobacteriaceae</taxon>
        <taxon>Mycobacterium</taxon>
    </lineage>
</organism>
<evidence type="ECO:0000313" key="2">
    <source>
        <dbReference type="Proteomes" id="UP000092086"/>
    </source>
</evidence>
<reference evidence="1 2" key="1">
    <citation type="submission" date="2016-06" db="EMBL/GenBank/DDBJ databases">
        <authorList>
            <person name="Sutton G."/>
            <person name="Brinkac L."/>
            <person name="Sanka R."/>
            <person name="Adams M."/>
            <person name="Lau E."/>
            <person name="Sam S."/>
            <person name="Sreng N."/>
            <person name="Him V."/>
            <person name="Kerleguer A."/>
            <person name="Cheng S."/>
        </authorList>
    </citation>
    <scope>NUCLEOTIDE SEQUENCE [LARGE SCALE GENOMIC DNA]</scope>
    <source>
        <strain evidence="1 2">E2978</strain>
    </source>
</reference>
<dbReference type="NCBIfam" id="NF047509">
    <property type="entry name" value="Rv3131_FMN_oxido"/>
    <property type="match status" value="1"/>
</dbReference>